<reference evidence="3 4" key="1">
    <citation type="submission" date="2017-06" db="EMBL/GenBank/DDBJ databases">
        <authorList>
            <person name="Kim H.J."/>
            <person name="Triplett B.A."/>
        </authorList>
    </citation>
    <scope>NUCLEOTIDE SEQUENCE [LARGE SCALE GENOMIC DNA]</scope>
    <source>
        <strain evidence="3 4">DSM 19307</strain>
    </source>
</reference>
<dbReference type="GO" id="GO:0003677">
    <property type="term" value="F:DNA binding"/>
    <property type="evidence" value="ECO:0007669"/>
    <property type="project" value="UniProtKB-KW"/>
</dbReference>
<dbReference type="Pfam" id="PF04397">
    <property type="entry name" value="LytTR"/>
    <property type="match status" value="1"/>
</dbReference>
<protein>
    <submittedName>
        <fullName evidence="3">LytTr DNA-binding domain-containing protein</fullName>
    </submittedName>
</protein>
<dbReference type="Proteomes" id="UP000198393">
    <property type="component" value="Unassembled WGS sequence"/>
</dbReference>
<evidence type="ECO:0000313" key="3">
    <source>
        <dbReference type="EMBL" id="SNS43824.1"/>
    </source>
</evidence>
<keyword evidence="1" id="KW-0472">Membrane</keyword>
<feature type="transmembrane region" description="Helical" evidence="1">
    <location>
        <begin position="93"/>
        <end position="114"/>
    </location>
</feature>
<feature type="transmembrane region" description="Helical" evidence="1">
    <location>
        <begin position="120"/>
        <end position="144"/>
    </location>
</feature>
<gene>
    <name evidence="3" type="ORF">SAMN05421640_0141</name>
</gene>
<evidence type="ECO:0000313" key="4">
    <source>
        <dbReference type="Proteomes" id="UP000198393"/>
    </source>
</evidence>
<dbReference type="OrthoDB" id="938100at2"/>
<evidence type="ECO:0000259" key="2">
    <source>
        <dbReference type="PROSITE" id="PS50930"/>
    </source>
</evidence>
<proteinExistence type="predicted"/>
<keyword evidence="1" id="KW-0812">Transmembrane</keyword>
<feature type="transmembrane region" description="Helical" evidence="1">
    <location>
        <begin position="21"/>
        <end position="38"/>
    </location>
</feature>
<dbReference type="AlphaFoldDB" id="A0A239EIX2"/>
<feature type="transmembrane region" description="Helical" evidence="1">
    <location>
        <begin position="44"/>
        <end position="62"/>
    </location>
</feature>
<keyword evidence="3" id="KW-0238">DNA-binding</keyword>
<dbReference type="SMART" id="SM00850">
    <property type="entry name" value="LytTR"/>
    <property type="match status" value="1"/>
</dbReference>
<dbReference type="InterPro" id="IPR007492">
    <property type="entry name" value="LytTR_DNA-bd_dom"/>
</dbReference>
<organism evidence="3 4">
    <name type="scientific">Ekhidna lutea</name>
    <dbReference type="NCBI Taxonomy" id="447679"/>
    <lineage>
        <taxon>Bacteria</taxon>
        <taxon>Pseudomonadati</taxon>
        <taxon>Bacteroidota</taxon>
        <taxon>Cytophagia</taxon>
        <taxon>Cytophagales</taxon>
        <taxon>Reichenbachiellaceae</taxon>
        <taxon>Ekhidna</taxon>
    </lineage>
</organism>
<accession>A0A239EIX2</accession>
<name>A0A239EIX2_EKHLU</name>
<feature type="domain" description="HTH LytTR-type" evidence="2">
    <location>
        <begin position="188"/>
        <end position="268"/>
    </location>
</feature>
<sequence>MTIALPHQKIKLSDNTVRRSLMVLLSFVMTHLITYQKLPFSPDYQFPFIPFTIFLIYGLFICETNTWNYRRLSGKSKLGFDTKSVWLIIRTNLVFCSVIFAILTILQMIIFQYVMNPFRFVGLLGVCLMISLIETGVFVIRAYAKSNGTLTLNKLAAKSQTVSIVRNNELRTITEEEISCFVHQDGCVFLIDKEGSKLVTQYESLNEVEEKLSNRFFRANRQTIISRGAISSLQKDVNNKLKVHLEQLSTCITVSRYKSRELKTWFQSDHSA</sequence>
<evidence type="ECO:0000256" key="1">
    <source>
        <dbReference type="SAM" id="Phobius"/>
    </source>
</evidence>
<dbReference type="Gene3D" id="2.40.50.1020">
    <property type="entry name" value="LytTr DNA-binding domain"/>
    <property type="match status" value="1"/>
</dbReference>
<dbReference type="EMBL" id="FZPD01000001">
    <property type="protein sequence ID" value="SNS43824.1"/>
    <property type="molecule type" value="Genomic_DNA"/>
</dbReference>
<dbReference type="RefSeq" id="WP_089354929.1">
    <property type="nucleotide sequence ID" value="NZ_FZPD01000001.1"/>
</dbReference>
<dbReference type="PROSITE" id="PS50930">
    <property type="entry name" value="HTH_LYTTR"/>
    <property type="match status" value="1"/>
</dbReference>
<keyword evidence="1" id="KW-1133">Transmembrane helix</keyword>
<keyword evidence="4" id="KW-1185">Reference proteome</keyword>